<evidence type="ECO:0000313" key="4">
    <source>
        <dbReference type="Proteomes" id="UP000001258"/>
    </source>
</evidence>
<dbReference type="PIR" id="F83743">
    <property type="entry name" value="F83743"/>
</dbReference>
<evidence type="ECO:0000259" key="1">
    <source>
        <dbReference type="Pfam" id="PF02625"/>
    </source>
</evidence>
<dbReference type="InterPro" id="IPR003777">
    <property type="entry name" value="XdhC_CoxI"/>
</dbReference>
<keyword evidence="4" id="KW-1185">Reference proteome</keyword>
<dbReference type="KEGG" id="bha:BH0750"/>
<sequence>MKRFERFLRIMKQTPGQRYALATIIHVEGSAYRKAGARMMFSEDDIRYGTISAGCLEEDLSYWAKDVIRSNRSFIKRYDLRSEDDAGWGEGAGCNGKIDVLLEPVRWQEESFSYQPILAALSGGKKIASVRGVGQYAEGMKLFITENGDVLGQTGMKPSILAHHVKIQLNRLFTEKQPIHYEAMPELESGFVFERYESRDILYLFGAGPDVEPVVTLADQMEFHTIIIDPRSERCSRTYFPRAGGFIVEQPETVFRTQTIRPDHYVLIMTHSFQKDRKLLHYFLDHPPAYLGILGSKSRANRITRLGLLTCWFSDWRGRSRGN</sequence>
<dbReference type="RefSeq" id="WP_010896923.1">
    <property type="nucleotide sequence ID" value="NC_002570.2"/>
</dbReference>
<dbReference type="Pfam" id="PF02625">
    <property type="entry name" value="XdhC_CoxI"/>
    <property type="match status" value="1"/>
</dbReference>
<dbReference type="PANTHER" id="PTHR30388:SF6">
    <property type="entry name" value="XANTHINE DEHYDROGENASE SUBUNIT A-RELATED"/>
    <property type="match status" value="1"/>
</dbReference>
<evidence type="ECO:0000259" key="2">
    <source>
        <dbReference type="Pfam" id="PF13478"/>
    </source>
</evidence>
<dbReference type="OrthoDB" id="9773039at2"/>
<feature type="domain" description="XdhC Rossmann" evidence="2">
    <location>
        <begin position="202"/>
        <end position="304"/>
    </location>
</feature>
<dbReference type="AlphaFoldDB" id="Q9KEU9"/>
<proteinExistence type="predicted"/>
<dbReference type="HOGENOM" id="CLU_041115_1_1_9"/>
<dbReference type="STRING" id="272558.gene:10726624"/>
<name>Q9KEU9_HALH5</name>
<dbReference type="eggNOG" id="COG1975">
    <property type="taxonomic scope" value="Bacteria"/>
</dbReference>
<evidence type="ECO:0000313" key="3">
    <source>
        <dbReference type="EMBL" id="BAB04469.1"/>
    </source>
</evidence>
<reference evidence="3 4" key="1">
    <citation type="journal article" date="2000" name="Nucleic Acids Res.">
        <title>Complete genome sequence of the alkaliphilic bacterium Bacillus halodurans and genomic sequence comparison with Bacillus subtilis.</title>
        <authorList>
            <person name="Takami H."/>
            <person name="Nakasone K."/>
            <person name="Takaki Y."/>
            <person name="Maeno G."/>
            <person name="Sasaki R."/>
            <person name="Masui N."/>
            <person name="Fuji F."/>
            <person name="Hirama C."/>
            <person name="Nakamura Y."/>
            <person name="Ogasawara N."/>
            <person name="Kuhara S."/>
            <person name="Horikoshi K."/>
        </authorList>
    </citation>
    <scope>NUCLEOTIDE SEQUENCE [LARGE SCALE GENOMIC DNA]</scope>
    <source>
        <strain evidence="4">ATCC BAA-125 / DSM 18197 / FERM 7344 / JCM 9153 / C-125</strain>
    </source>
</reference>
<dbReference type="EMBL" id="BA000004">
    <property type="protein sequence ID" value="BAB04469.1"/>
    <property type="molecule type" value="Genomic_DNA"/>
</dbReference>
<dbReference type="Gene3D" id="3.40.50.720">
    <property type="entry name" value="NAD(P)-binding Rossmann-like Domain"/>
    <property type="match status" value="1"/>
</dbReference>
<dbReference type="InterPro" id="IPR052698">
    <property type="entry name" value="MoCofactor_Util/Proc"/>
</dbReference>
<dbReference type="PANTHER" id="PTHR30388">
    <property type="entry name" value="ALDEHYDE OXIDOREDUCTASE MOLYBDENUM COFACTOR ASSEMBLY PROTEIN"/>
    <property type="match status" value="1"/>
</dbReference>
<gene>
    <name evidence="3" type="ordered locus">BH0750</name>
</gene>
<dbReference type="Proteomes" id="UP000001258">
    <property type="component" value="Chromosome"/>
</dbReference>
<protein>
    <submittedName>
        <fullName evidence="3">BH0750 protein</fullName>
    </submittedName>
</protein>
<dbReference type="InterPro" id="IPR027051">
    <property type="entry name" value="XdhC_Rossmann_dom"/>
</dbReference>
<accession>Q9KEU9</accession>
<organism evidence="3 4">
    <name type="scientific">Halalkalibacterium halodurans (strain ATCC BAA-125 / DSM 18197 / FERM 7344 / JCM 9153 / C-125)</name>
    <name type="common">Bacillus halodurans</name>
    <dbReference type="NCBI Taxonomy" id="272558"/>
    <lineage>
        <taxon>Bacteria</taxon>
        <taxon>Bacillati</taxon>
        <taxon>Bacillota</taxon>
        <taxon>Bacilli</taxon>
        <taxon>Bacillales</taxon>
        <taxon>Bacillaceae</taxon>
        <taxon>Halalkalibacterium (ex Joshi et al. 2022)</taxon>
    </lineage>
</organism>
<dbReference type="Pfam" id="PF13478">
    <property type="entry name" value="XdhC_C"/>
    <property type="match status" value="1"/>
</dbReference>
<feature type="domain" description="XdhC- CoxI" evidence="1">
    <location>
        <begin position="16"/>
        <end position="79"/>
    </location>
</feature>